<keyword evidence="1" id="KW-0812">Transmembrane</keyword>
<organism evidence="2 3">
    <name type="scientific">Paenibacillus cineris</name>
    <dbReference type="NCBI Taxonomy" id="237530"/>
    <lineage>
        <taxon>Bacteria</taxon>
        <taxon>Bacillati</taxon>
        <taxon>Bacillota</taxon>
        <taxon>Bacilli</taxon>
        <taxon>Bacillales</taxon>
        <taxon>Paenibacillaceae</taxon>
        <taxon>Paenibacillus</taxon>
    </lineage>
</organism>
<evidence type="ECO:0000256" key="1">
    <source>
        <dbReference type="SAM" id="Phobius"/>
    </source>
</evidence>
<dbReference type="NCBIfam" id="NF033218">
    <property type="entry name" value="anchor_AmaP"/>
    <property type="match status" value="1"/>
</dbReference>
<feature type="transmembrane region" description="Helical" evidence="1">
    <location>
        <begin position="12"/>
        <end position="35"/>
    </location>
</feature>
<name>A0ABQ4LFP9_9BACL</name>
<evidence type="ECO:0000313" key="2">
    <source>
        <dbReference type="EMBL" id="GIO55372.1"/>
    </source>
</evidence>
<evidence type="ECO:0008006" key="4">
    <source>
        <dbReference type="Google" id="ProtNLM"/>
    </source>
</evidence>
<reference evidence="2 3" key="1">
    <citation type="submission" date="2021-03" db="EMBL/GenBank/DDBJ databases">
        <title>Antimicrobial resistance genes in bacteria isolated from Japanese honey, and their potential for conferring macrolide and lincosamide resistance in the American foulbrood pathogen Paenibacillus larvae.</title>
        <authorList>
            <person name="Okamoto M."/>
            <person name="Kumagai M."/>
            <person name="Kanamori H."/>
            <person name="Takamatsu D."/>
        </authorList>
    </citation>
    <scope>NUCLEOTIDE SEQUENCE [LARGE SCALE GENOMIC DNA]</scope>
    <source>
        <strain evidence="2 3">J21TS7</strain>
    </source>
</reference>
<keyword evidence="3" id="KW-1185">Reference proteome</keyword>
<keyword evidence="1" id="KW-0472">Membrane</keyword>
<evidence type="ECO:0000313" key="3">
    <source>
        <dbReference type="Proteomes" id="UP000676601"/>
    </source>
</evidence>
<accession>A0ABQ4LFP9</accession>
<feature type="transmembrane region" description="Helical" evidence="1">
    <location>
        <begin position="47"/>
        <end position="67"/>
    </location>
</feature>
<sequence length="182" mass="20156">MLFVAKILDRLLLFIYSLSIGVICVFAILLMSDLVPSPDELLNTAELQLTVIVAAVILFLLSIRFFYISIRPDRTHVHSIDQRTEFGDIQISVETIENLCLKAASRVRGVKDLKARIHVTEAGLEIMIRAVVDGDVSIPAMTTDVQKQVHDHLQETTGIPVSNVAVYIANVAHAPVIKSRVE</sequence>
<gene>
    <name evidence="2" type="ORF">J21TS7_36900</name>
</gene>
<comment type="caution">
    <text evidence="2">The sequence shown here is derived from an EMBL/GenBank/DDBJ whole genome shotgun (WGS) entry which is preliminary data.</text>
</comment>
<keyword evidence="1" id="KW-1133">Transmembrane helix</keyword>
<dbReference type="Proteomes" id="UP000676601">
    <property type="component" value="Unassembled WGS sequence"/>
</dbReference>
<dbReference type="EMBL" id="BORU01000001">
    <property type="protein sequence ID" value="GIO55372.1"/>
    <property type="molecule type" value="Genomic_DNA"/>
</dbReference>
<proteinExistence type="predicted"/>
<protein>
    <recommendedName>
        <fullName evidence="4">Alkaline shock response membrane anchor protein AmaP</fullName>
    </recommendedName>
</protein>